<evidence type="ECO:0000256" key="2">
    <source>
        <dbReference type="ARBA" id="ARBA00022964"/>
    </source>
</evidence>
<dbReference type="Gene3D" id="3.10.180.50">
    <property type="match status" value="2"/>
</dbReference>
<reference evidence="8 9" key="1">
    <citation type="journal article" date="2013" name="Genome Biol.">
        <title>The genome sequence of the most widely cultivated cacao type and its use to identify candidate genes regulating pod color.</title>
        <authorList>
            <person name="Motamayor J.C."/>
            <person name="Mockaitis K."/>
            <person name="Schmutz J."/>
            <person name="Haiminen N."/>
            <person name="Iii D.L."/>
            <person name="Cornejo O."/>
            <person name="Findley S.D."/>
            <person name="Zheng P."/>
            <person name="Utro F."/>
            <person name="Royaert S."/>
            <person name="Saski C."/>
            <person name="Jenkins J."/>
            <person name="Podicheti R."/>
            <person name="Zhao M."/>
            <person name="Scheffler B.E."/>
            <person name="Stack J.C."/>
            <person name="Feltus F.A."/>
            <person name="Mustiga G.M."/>
            <person name="Amores F."/>
            <person name="Phillips W."/>
            <person name="Marelli J.P."/>
            <person name="May G.D."/>
            <person name="Shapiro H."/>
            <person name="Ma J."/>
            <person name="Bustamante C.D."/>
            <person name="Schnell R.J."/>
            <person name="Main D."/>
            <person name="Gilbert D."/>
            <person name="Parida L."/>
            <person name="Kuhn D.N."/>
        </authorList>
    </citation>
    <scope>NUCLEOTIDE SEQUENCE [LARGE SCALE GENOMIC DNA]</scope>
    <source>
        <strain evidence="9">cv. Matina 1-6</strain>
    </source>
</reference>
<dbReference type="HOGENOM" id="CLU_053061_0_0_1"/>
<name>A0A061EIC6_THECC</name>
<evidence type="ECO:0000256" key="6">
    <source>
        <dbReference type="ARBA" id="ARBA00035023"/>
    </source>
</evidence>
<evidence type="ECO:0000256" key="4">
    <source>
        <dbReference type="ARBA" id="ARBA00023004"/>
    </source>
</evidence>
<evidence type="ECO:0000313" key="9">
    <source>
        <dbReference type="Proteomes" id="UP000026915"/>
    </source>
</evidence>
<protein>
    <recommendedName>
        <fullName evidence="6">2-oxoadipate dioxygenase/decarboxylase</fullName>
        <ecNumber evidence="6">1.13.11.93</ecNumber>
    </recommendedName>
    <alternativeName>
        <fullName evidence="7">2-hydroxyglutarate synthase</fullName>
    </alternativeName>
</protein>
<dbReference type="EMBL" id="CM001880">
    <property type="protein sequence ID" value="EOY02059.1"/>
    <property type="molecule type" value="Genomic_DNA"/>
</dbReference>
<dbReference type="SMART" id="SM01150">
    <property type="entry name" value="DUF1338"/>
    <property type="match status" value="1"/>
</dbReference>
<dbReference type="Proteomes" id="UP000026915">
    <property type="component" value="Chromosome 2"/>
</dbReference>
<dbReference type="Gramene" id="EOY02059">
    <property type="protein sequence ID" value="EOY02059"/>
    <property type="gene ID" value="TCM_011802"/>
</dbReference>
<keyword evidence="3" id="KW-0560">Oxidoreductase</keyword>
<dbReference type="EC" id="1.13.11.93" evidence="6"/>
<evidence type="ECO:0000256" key="1">
    <source>
        <dbReference type="ARBA" id="ARBA00001954"/>
    </source>
</evidence>
<evidence type="ECO:0000313" key="8">
    <source>
        <dbReference type="EMBL" id="EOY02059.1"/>
    </source>
</evidence>
<accession>A0A061EIC6</accession>
<keyword evidence="9" id="KW-1185">Reference proteome</keyword>
<comment type="cofactor">
    <cofactor evidence="1">
        <name>Fe(2+)</name>
        <dbReference type="ChEBI" id="CHEBI:29033"/>
    </cofactor>
</comment>
<evidence type="ECO:0000256" key="3">
    <source>
        <dbReference type="ARBA" id="ARBA00023002"/>
    </source>
</evidence>
<keyword evidence="4" id="KW-0408">Iron</keyword>
<dbReference type="AlphaFoldDB" id="A0A061EIC6"/>
<dbReference type="PANTHER" id="PTHR31136:SF5">
    <property type="entry name" value="2-OXOADIPATE DIOXYGENASE_DECARBOXYLASE, CHLOROPLASTIC"/>
    <property type="match status" value="1"/>
</dbReference>
<dbReference type="GO" id="GO:0051213">
    <property type="term" value="F:dioxygenase activity"/>
    <property type="evidence" value="ECO:0007669"/>
    <property type="project" value="UniProtKB-KW"/>
</dbReference>
<feature type="non-terminal residue" evidence="8">
    <location>
        <position position="1"/>
    </location>
</feature>
<proteinExistence type="inferred from homology"/>
<keyword evidence="2" id="KW-0223">Dioxygenase</keyword>
<sequence length="312" mass="35251">FSHLSFTRNSVSSGNLKFCTVSASKSDFQSHSFRHEGGESFFRDVLTSMETVYLNRNPTAKAILELVHSVDDEQICYDHLAFRTFGVNGYGISSIASFFLDYGYTQQEELRFPAKKLKALWFSPPRSSSQDGGSGINGPLPRVFISELLVDQMSPKTQVRLLPLQMLIYICLMLRESEYAAWTLVNGYALNHVTISTHRLKSNLRNIKRLNQFIEQNGFKLNSEGGVLKVSPDGLLLQSSTVADSIPFCFSDGVNESVPCSYIEFAERLVLPQYKNLPENEVQEFHRRDGFEVGNADKIFESTSKEQLTRRA</sequence>
<gene>
    <name evidence="8" type="ORF">TCM_011802</name>
</gene>
<organism evidence="8 9">
    <name type="scientific">Theobroma cacao</name>
    <name type="common">Cacao</name>
    <name type="synonym">Cocoa</name>
    <dbReference type="NCBI Taxonomy" id="3641"/>
    <lineage>
        <taxon>Eukaryota</taxon>
        <taxon>Viridiplantae</taxon>
        <taxon>Streptophyta</taxon>
        <taxon>Embryophyta</taxon>
        <taxon>Tracheophyta</taxon>
        <taxon>Spermatophyta</taxon>
        <taxon>Magnoliopsida</taxon>
        <taxon>eudicotyledons</taxon>
        <taxon>Gunneridae</taxon>
        <taxon>Pentapetalae</taxon>
        <taxon>rosids</taxon>
        <taxon>malvids</taxon>
        <taxon>Malvales</taxon>
        <taxon>Malvaceae</taxon>
        <taxon>Byttnerioideae</taxon>
        <taxon>Theobroma</taxon>
    </lineage>
</organism>
<dbReference type="InterPro" id="IPR009770">
    <property type="entry name" value="HGLS"/>
</dbReference>
<dbReference type="Pfam" id="PF07063">
    <property type="entry name" value="HGLS"/>
    <property type="match status" value="2"/>
</dbReference>
<evidence type="ECO:0000256" key="7">
    <source>
        <dbReference type="ARBA" id="ARBA00035045"/>
    </source>
</evidence>
<comment type="similarity">
    <text evidence="5">Belongs to the 2-oxoadipate dioxygenase/decarboxylase family.</text>
</comment>
<dbReference type="CDD" id="cd16350">
    <property type="entry name" value="VOC_like"/>
    <property type="match status" value="1"/>
</dbReference>
<dbReference type="PANTHER" id="PTHR31136">
    <property type="entry name" value="DUF1338 DOMAIN-CONTAINING PROTEIN"/>
    <property type="match status" value="1"/>
</dbReference>
<evidence type="ECO:0000256" key="5">
    <source>
        <dbReference type="ARBA" id="ARBA00035013"/>
    </source>
</evidence>